<dbReference type="SUPFAM" id="SSF53474">
    <property type="entry name" value="alpha/beta-Hydrolases"/>
    <property type="match status" value="1"/>
</dbReference>
<protein>
    <submittedName>
        <fullName evidence="3">Ddhd domain-containing</fullName>
    </submittedName>
</protein>
<accession>A0A3M7M3L7</accession>
<dbReference type="Proteomes" id="UP000265663">
    <property type="component" value="Unassembled WGS sequence"/>
</dbReference>
<dbReference type="PANTHER" id="PTHR23509">
    <property type="entry name" value="PA-PL1 PHOSPHOLIPASE FAMILY"/>
    <property type="match status" value="1"/>
</dbReference>
<evidence type="ECO:0000256" key="1">
    <source>
        <dbReference type="SAM" id="MobiDB-lite"/>
    </source>
</evidence>
<feature type="region of interest" description="Disordered" evidence="1">
    <location>
        <begin position="499"/>
        <end position="539"/>
    </location>
</feature>
<evidence type="ECO:0000313" key="4">
    <source>
        <dbReference type="Proteomes" id="UP000265663"/>
    </source>
</evidence>
<dbReference type="GO" id="GO:0004620">
    <property type="term" value="F:phospholipase activity"/>
    <property type="evidence" value="ECO:0007669"/>
    <property type="project" value="TreeGrafter"/>
</dbReference>
<dbReference type="InterPro" id="IPR004177">
    <property type="entry name" value="DDHD_dom"/>
</dbReference>
<dbReference type="InterPro" id="IPR058055">
    <property type="entry name" value="PA-PLA1"/>
</dbReference>
<dbReference type="SMART" id="SM01127">
    <property type="entry name" value="DDHD"/>
    <property type="match status" value="1"/>
</dbReference>
<dbReference type="PANTHER" id="PTHR23509:SF6">
    <property type="entry name" value="PHOSPHOLIPASE C1020.13C-RELATED"/>
    <property type="match status" value="1"/>
</dbReference>
<organism evidence="3 4">
    <name type="scientific">Pyrenophora seminiperda CCB06</name>
    <dbReference type="NCBI Taxonomy" id="1302712"/>
    <lineage>
        <taxon>Eukaryota</taxon>
        <taxon>Fungi</taxon>
        <taxon>Dikarya</taxon>
        <taxon>Ascomycota</taxon>
        <taxon>Pezizomycotina</taxon>
        <taxon>Dothideomycetes</taxon>
        <taxon>Pleosporomycetidae</taxon>
        <taxon>Pleosporales</taxon>
        <taxon>Pleosporineae</taxon>
        <taxon>Pleosporaceae</taxon>
        <taxon>Pyrenophora</taxon>
    </lineage>
</organism>
<feature type="region of interest" description="Disordered" evidence="1">
    <location>
        <begin position="197"/>
        <end position="230"/>
    </location>
</feature>
<sequence>MTTASAKVAETYPITPSNMAGNTPTLSSQANQYIREVLHNTEAPPAIPVRYFYTSPLAIDDPLSPLPPPPTGTSTAKRVPPRPFSEYDNDAIQEAWLALRKQILKHQEELGEKDGTGRGTPTNPAVERLKRKRGGSASSVQGSMQAREIPAGRSSSRGQYSTSAELLDRKRPGSSGGSYSYSLSGSLKAYDAGPISPLEPATTGTPFIRAPSRGNLTKSWKPPAQMEGGQRPVVHEVDSYKWDHDMEPALSTGKDKAVAKKSPKPKPGPSTKVPVGVSRLHHVVMDAESIRMEPIYWSPLSDVAQIVRGTWFYKDSMMPVEVEVANMLEAGYLEMKPWTQTWTDELNSAVEVGAFGEMKILHHLWPERPKKPESRPSTSQQAVHSTSLVQNTLPEEDDDPDKERRETVENACDLIDISTGPEGPDHKAAGDLEYGADGRKRLYLKAGVIYSNDKDAFILKPALQPSDYYGRRPLANYIRKGRAIGVHVVRGFDQATWDRLHPTKNSPKAQAAHEGVSSSQAGAPQYRRQKSDPDLAQSQRPKVTDLVLVIHGIGQKLSERMETFHFTHAMNAFRREMNVELGTPEVKRHLRKEMGGIMCLPVNWRHRVSLEVDQSENVELEDPSANKYTLKDITPDTLPSVRGIVSDVMLDIPYYLSPLHNPKMVSACIQEANRIYRLWCHNNPGFAEYGRVHLIAHSLGSVMAIDILSQQPTYVDRQFTDPSFPEADLPNDQFIFNTTDLFVCGSPVGLFLLMKNANLLPRRDKEKPGADSYAAPGVAGEQGTYGCLAVDNIYNIINPYDPVACRINPTVDIVYASMLKPATIPSASTSLFSSLNPFRSSASNSHPPNERPSTIRLPSNVELETHNFTREEIAEKRAYLLNDNGQIDYYMKYGGGPLEIQYLTMLGAHSSYWLSRDFVRMIVVEVGRGLGKEGTVRVMRAQKKLVVRGT</sequence>
<dbReference type="OrthoDB" id="69269at2759"/>
<dbReference type="AlphaFoldDB" id="A0A3M7M3L7"/>
<reference evidence="3 4" key="1">
    <citation type="journal article" date="2014" name="PLoS ONE">
        <title>De novo Genome Assembly of the Fungal Plant Pathogen Pyrenophora semeniperda.</title>
        <authorList>
            <person name="Soliai M.M."/>
            <person name="Meyer S.E."/>
            <person name="Udall J.A."/>
            <person name="Elzinga D.E."/>
            <person name="Hermansen R.A."/>
            <person name="Bodily P.M."/>
            <person name="Hart A.A."/>
            <person name="Coleman C.E."/>
        </authorList>
    </citation>
    <scope>NUCLEOTIDE SEQUENCE [LARGE SCALE GENOMIC DNA]</scope>
    <source>
        <strain evidence="3 4">CCB06</strain>
        <tissue evidence="3">Mycelium</tissue>
    </source>
</reference>
<gene>
    <name evidence="3" type="ORF">GMOD_00002956</name>
</gene>
<feature type="region of interest" description="Disordered" evidence="1">
    <location>
        <begin position="1"/>
        <end position="26"/>
    </location>
</feature>
<feature type="region of interest" description="Disordered" evidence="1">
    <location>
        <begin position="108"/>
        <end position="180"/>
    </location>
</feature>
<feature type="region of interest" description="Disordered" evidence="1">
    <location>
        <begin position="62"/>
        <end position="83"/>
    </location>
</feature>
<feature type="region of interest" description="Disordered" evidence="1">
    <location>
        <begin position="246"/>
        <end position="274"/>
    </location>
</feature>
<feature type="region of interest" description="Disordered" evidence="1">
    <location>
        <begin position="367"/>
        <end position="406"/>
    </location>
</feature>
<dbReference type="GO" id="GO:0005737">
    <property type="term" value="C:cytoplasm"/>
    <property type="evidence" value="ECO:0007669"/>
    <property type="project" value="TreeGrafter"/>
</dbReference>
<feature type="compositionally biased region" description="Polar residues" evidence="1">
    <location>
        <begin position="375"/>
        <end position="393"/>
    </location>
</feature>
<evidence type="ECO:0000259" key="2">
    <source>
        <dbReference type="PROSITE" id="PS51043"/>
    </source>
</evidence>
<dbReference type="PROSITE" id="PS51043">
    <property type="entry name" value="DDHD"/>
    <property type="match status" value="1"/>
</dbReference>
<feature type="compositionally biased region" description="Basic and acidic residues" evidence="1">
    <location>
        <begin position="246"/>
        <end position="258"/>
    </location>
</feature>
<name>A0A3M7M3L7_9PLEO</name>
<keyword evidence="4" id="KW-1185">Reference proteome</keyword>
<dbReference type="InterPro" id="IPR029058">
    <property type="entry name" value="AB_hydrolase_fold"/>
</dbReference>
<evidence type="ECO:0000313" key="3">
    <source>
        <dbReference type="EMBL" id="RMZ69048.1"/>
    </source>
</evidence>
<proteinExistence type="predicted"/>
<feature type="compositionally biased region" description="Polar residues" evidence="1">
    <location>
        <begin position="14"/>
        <end position="26"/>
    </location>
</feature>
<dbReference type="EMBL" id="KE747817">
    <property type="protein sequence ID" value="RMZ69048.1"/>
    <property type="molecule type" value="Genomic_DNA"/>
</dbReference>
<feature type="domain" description="DDHD" evidence="2">
    <location>
        <begin position="734"/>
        <end position="928"/>
    </location>
</feature>
<feature type="compositionally biased region" description="Polar residues" evidence="1">
    <location>
        <begin position="153"/>
        <end position="164"/>
    </location>
</feature>
<dbReference type="GO" id="GO:0046872">
    <property type="term" value="F:metal ion binding"/>
    <property type="evidence" value="ECO:0007669"/>
    <property type="project" value="InterPro"/>
</dbReference>
<dbReference type="Pfam" id="PF02862">
    <property type="entry name" value="DDHD"/>
    <property type="match status" value="2"/>
</dbReference>